<dbReference type="EMBL" id="GBXM01069227">
    <property type="protein sequence ID" value="JAH39350.1"/>
    <property type="molecule type" value="Transcribed_RNA"/>
</dbReference>
<evidence type="ECO:0000313" key="1">
    <source>
        <dbReference type="EMBL" id="JAH39350.1"/>
    </source>
</evidence>
<accession>A0A0E9SFA6</accession>
<sequence length="34" mass="4062">MCFCASARTVCAPKYIFKMHTFLLLQFQCYRLIN</sequence>
<organism evidence="1">
    <name type="scientific">Anguilla anguilla</name>
    <name type="common">European freshwater eel</name>
    <name type="synonym">Muraena anguilla</name>
    <dbReference type="NCBI Taxonomy" id="7936"/>
    <lineage>
        <taxon>Eukaryota</taxon>
        <taxon>Metazoa</taxon>
        <taxon>Chordata</taxon>
        <taxon>Craniata</taxon>
        <taxon>Vertebrata</taxon>
        <taxon>Euteleostomi</taxon>
        <taxon>Actinopterygii</taxon>
        <taxon>Neopterygii</taxon>
        <taxon>Teleostei</taxon>
        <taxon>Anguilliformes</taxon>
        <taxon>Anguillidae</taxon>
        <taxon>Anguilla</taxon>
    </lineage>
</organism>
<protein>
    <submittedName>
        <fullName evidence="1">Uncharacterized protein</fullName>
    </submittedName>
</protein>
<proteinExistence type="predicted"/>
<reference evidence="1" key="1">
    <citation type="submission" date="2014-11" db="EMBL/GenBank/DDBJ databases">
        <authorList>
            <person name="Amaro Gonzalez C."/>
        </authorList>
    </citation>
    <scope>NUCLEOTIDE SEQUENCE</scope>
</reference>
<dbReference type="AlphaFoldDB" id="A0A0E9SFA6"/>
<reference evidence="1" key="2">
    <citation type="journal article" date="2015" name="Fish Shellfish Immunol.">
        <title>Early steps in the European eel (Anguilla anguilla)-Vibrio vulnificus interaction in the gills: Role of the RtxA13 toxin.</title>
        <authorList>
            <person name="Callol A."/>
            <person name="Pajuelo D."/>
            <person name="Ebbesson L."/>
            <person name="Teles M."/>
            <person name="MacKenzie S."/>
            <person name="Amaro C."/>
        </authorList>
    </citation>
    <scope>NUCLEOTIDE SEQUENCE</scope>
</reference>
<name>A0A0E9SFA6_ANGAN</name>